<dbReference type="Gene3D" id="3.30.300.30">
    <property type="match status" value="1"/>
</dbReference>
<reference evidence="7 8" key="1">
    <citation type="submission" date="2017-01" db="EMBL/GenBank/DDBJ databases">
        <title>Novel large sulfur bacteria in the metagenomes of groundwater-fed chemosynthetic microbial mats in the Lake Huron basin.</title>
        <authorList>
            <person name="Sharrar A.M."/>
            <person name="Flood B.E."/>
            <person name="Bailey J.V."/>
            <person name="Jones D.S."/>
            <person name="Biddanda B."/>
            <person name="Ruberg S.A."/>
            <person name="Marcus D.N."/>
            <person name="Dick G.J."/>
        </authorList>
    </citation>
    <scope>NUCLEOTIDE SEQUENCE [LARGE SCALE GENOMIC DNA]</scope>
    <source>
        <strain evidence="7">A7</strain>
    </source>
</reference>
<evidence type="ECO:0000313" key="8">
    <source>
        <dbReference type="Proteomes" id="UP000192505"/>
    </source>
</evidence>
<dbReference type="CDD" id="cd12119">
    <property type="entry name" value="ttLC_FACS_AlkK_like"/>
    <property type="match status" value="1"/>
</dbReference>
<accession>A0A1W9KY43</accession>
<dbReference type="Proteomes" id="UP000192505">
    <property type="component" value="Unassembled WGS sequence"/>
</dbReference>
<dbReference type="AlphaFoldDB" id="A0A1W9KY43"/>
<dbReference type="GO" id="GO:0006631">
    <property type="term" value="P:fatty acid metabolic process"/>
    <property type="evidence" value="ECO:0007669"/>
    <property type="project" value="UniProtKB-KW"/>
</dbReference>
<protein>
    <submittedName>
        <fullName evidence="7">Long-chain fatty acid--CoA ligase</fullName>
    </submittedName>
</protein>
<comment type="caution">
    <text evidence="7">The sequence shown here is derived from an EMBL/GenBank/DDBJ whole genome shotgun (WGS) entry which is preliminary data.</text>
</comment>
<dbReference type="PANTHER" id="PTHR43859">
    <property type="entry name" value="ACYL-ACTIVATING ENZYME"/>
    <property type="match status" value="1"/>
</dbReference>
<dbReference type="PROSITE" id="PS00455">
    <property type="entry name" value="AMP_BINDING"/>
    <property type="match status" value="1"/>
</dbReference>
<name>A0A1W9KY43_9BURK</name>
<dbReference type="InterPro" id="IPR020845">
    <property type="entry name" value="AMP-binding_CS"/>
</dbReference>
<feature type="domain" description="AMP-dependent synthetase/ligase" evidence="5">
    <location>
        <begin position="29"/>
        <end position="401"/>
    </location>
</feature>
<comment type="similarity">
    <text evidence="1">Belongs to the ATP-dependent AMP-binding enzyme family.</text>
</comment>
<dbReference type="SUPFAM" id="SSF56801">
    <property type="entry name" value="Acetyl-CoA synthetase-like"/>
    <property type="match status" value="1"/>
</dbReference>
<evidence type="ECO:0000256" key="4">
    <source>
        <dbReference type="ARBA" id="ARBA00023098"/>
    </source>
</evidence>
<dbReference type="Pfam" id="PF13193">
    <property type="entry name" value="AMP-binding_C"/>
    <property type="match status" value="1"/>
</dbReference>
<evidence type="ECO:0000313" key="7">
    <source>
        <dbReference type="EMBL" id="OQW89536.1"/>
    </source>
</evidence>
<gene>
    <name evidence="7" type="ORF">BWK72_04145</name>
</gene>
<proteinExistence type="inferred from homology"/>
<evidence type="ECO:0000256" key="2">
    <source>
        <dbReference type="ARBA" id="ARBA00022598"/>
    </source>
</evidence>
<dbReference type="NCBIfam" id="NF004837">
    <property type="entry name" value="PRK06187.1"/>
    <property type="match status" value="1"/>
</dbReference>
<dbReference type="FunFam" id="3.30.300.30:FF:000008">
    <property type="entry name" value="2,3-dihydroxybenzoate-AMP ligase"/>
    <property type="match status" value="1"/>
</dbReference>
<dbReference type="PANTHER" id="PTHR43859:SF4">
    <property type="entry name" value="BUTANOATE--COA LIGASE AAE1-RELATED"/>
    <property type="match status" value="1"/>
</dbReference>
<keyword evidence="3" id="KW-0276">Fatty acid metabolism</keyword>
<dbReference type="InterPro" id="IPR042099">
    <property type="entry name" value="ANL_N_sf"/>
</dbReference>
<dbReference type="InterPro" id="IPR045851">
    <property type="entry name" value="AMP-bd_C_sf"/>
</dbReference>
<organism evidence="7 8">
    <name type="scientific">Rhodoferax ferrireducens</name>
    <dbReference type="NCBI Taxonomy" id="192843"/>
    <lineage>
        <taxon>Bacteria</taxon>
        <taxon>Pseudomonadati</taxon>
        <taxon>Pseudomonadota</taxon>
        <taxon>Betaproteobacteria</taxon>
        <taxon>Burkholderiales</taxon>
        <taxon>Comamonadaceae</taxon>
        <taxon>Rhodoferax</taxon>
    </lineage>
</organism>
<dbReference type="InterPro" id="IPR000873">
    <property type="entry name" value="AMP-dep_synth/lig_dom"/>
</dbReference>
<evidence type="ECO:0000259" key="5">
    <source>
        <dbReference type="Pfam" id="PF00501"/>
    </source>
</evidence>
<keyword evidence="4" id="KW-0443">Lipid metabolism</keyword>
<evidence type="ECO:0000256" key="3">
    <source>
        <dbReference type="ARBA" id="ARBA00022832"/>
    </source>
</evidence>
<evidence type="ECO:0000259" key="6">
    <source>
        <dbReference type="Pfam" id="PF13193"/>
    </source>
</evidence>
<dbReference type="EMBL" id="MTEI01000002">
    <property type="protein sequence ID" value="OQW89536.1"/>
    <property type="molecule type" value="Genomic_DNA"/>
</dbReference>
<sequence length="547" mass="60283">MLGLMQNQALTISSLIDFAERHHGEGEIVSRRVEGDIHRYTYKEAAQRSRQLAHVLDALKLQPGERVASIAWNGYRHLEMYFGVSGSGRVLHTINPRMHPEQIAWVMHHAQDQVVCFDMSFLPIVKAIHSKCASVKHWVALCDADKLPADSGIPNLHSYEALLSVQPVTYTWPDLDENTASSMCYTSGTTGNPKAALYSHRSTVLHAYAAALPDVMCLSARDAILPVVPMFHVNAWGIPYSAALTGAKLVFPGPGMDGKSVYDLIELEQVTYAAGVPTVWQMLLGHMQANKLSFSSLKRTVIGGSACPPAMIAAFNDLYGVEVLHAWGMTEMSPLGTLCTLKNKHMTMPEADKMKVRLKQGRAIFGIDMKIVNGEGDELPWDGQSCGDLLVKGPWVLREYYQGEGDTQTVKPLIDGWFPTGDVATIDADGYMQITDRSKDLIKSGGEWISSIDIENIAVAHPAIAMAACIGMKHPKWDERPVVAVVKKPGAEVTREELLAFYEGKAAKWQVPDDVIFMEAIPMGATGKMQKSKLRELLQDYVLPDLR</sequence>
<dbReference type="Gene3D" id="3.40.50.12780">
    <property type="entry name" value="N-terminal domain of ligase-like"/>
    <property type="match status" value="1"/>
</dbReference>
<dbReference type="GO" id="GO:0016874">
    <property type="term" value="F:ligase activity"/>
    <property type="evidence" value="ECO:0007669"/>
    <property type="project" value="UniProtKB-KW"/>
</dbReference>
<dbReference type="Pfam" id="PF00501">
    <property type="entry name" value="AMP-binding"/>
    <property type="match status" value="1"/>
</dbReference>
<evidence type="ECO:0000256" key="1">
    <source>
        <dbReference type="ARBA" id="ARBA00006432"/>
    </source>
</evidence>
<dbReference type="InterPro" id="IPR025110">
    <property type="entry name" value="AMP-bd_C"/>
</dbReference>
<feature type="domain" description="AMP-binding enzyme C-terminal" evidence="6">
    <location>
        <begin position="454"/>
        <end position="528"/>
    </location>
</feature>
<keyword evidence="2 7" id="KW-0436">Ligase</keyword>
<dbReference type="NCBIfam" id="NF005426">
    <property type="entry name" value="PRK07008.1"/>
    <property type="match status" value="1"/>
</dbReference>